<feature type="domain" description="Acyl-CoA dehydrogenase/oxidase N-terminal" evidence="5">
    <location>
        <begin position="30"/>
        <end position="97"/>
    </location>
</feature>
<dbReference type="PANTHER" id="PTHR43831">
    <property type="entry name" value="ISOBUTYRYL-COA DEHYDROGENASE"/>
    <property type="match status" value="1"/>
</dbReference>
<dbReference type="Pfam" id="PF02771">
    <property type="entry name" value="Acyl-CoA_dh_N"/>
    <property type="match status" value="1"/>
</dbReference>
<dbReference type="InterPro" id="IPR009100">
    <property type="entry name" value="AcylCoA_DH/oxidase_NM_dom_sf"/>
</dbReference>
<dbReference type="Gene3D" id="2.40.110.10">
    <property type="entry name" value="Butyryl-CoA Dehydrogenase, subunit A, domain 2"/>
    <property type="match status" value="1"/>
</dbReference>
<keyword evidence="1" id="KW-0285">Flavoprotein</keyword>
<evidence type="ECO:0000256" key="2">
    <source>
        <dbReference type="ARBA" id="ARBA00023002"/>
    </source>
</evidence>
<evidence type="ECO:0000313" key="8">
    <source>
        <dbReference type="Proteomes" id="UP001500037"/>
    </source>
</evidence>
<evidence type="ECO:0000256" key="3">
    <source>
        <dbReference type="SAM" id="MobiDB-lite"/>
    </source>
</evidence>
<dbReference type="PIRSF" id="PIRSF016578">
    <property type="entry name" value="HsaA"/>
    <property type="match status" value="1"/>
</dbReference>
<dbReference type="InterPro" id="IPR013107">
    <property type="entry name" value="Acyl-CoA_DH_C"/>
</dbReference>
<sequence length="395" mass="41342">MPGPALTDRPAPPHPALPRPDLRRLPELAAALAARAAEHDRDASFPYEGVDLVHRAGLLTATVAARHGGAGAGLADTVTILRALGAGDPAVALVTAMTLFTHAAQARAPHWPAGALDELLRESAERATLVNALRVEPELGTPVRGGLPATVARRRGDHWELTGRKIYSTGAPALRWLLVWARTDEPRPRVGSFLVRPGHRGLTVEPTWEHLGLRASRSDDVVLDAVPVPLDRVLALAEPGPDGGRDAVGGAWNALGLTALYLGVARAAQQWLTGFLHERVPTALGAPLATLARFQGAVGEIDIVLGGAERLVAALAAAVDACALGAAEEDAGAKLLGTRAAIDSVQQAVALVGNHGLTHHRPLQRHLRDVLCSRVHTPQDDTVLLALGRAALGLV</sequence>
<dbReference type="Gene3D" id="1.20.140.10">
    <property type="entry name" value="Butyryl-CoA Dehydrogenase, subunit A, domain 3"/>
    <property type="match status" value="1"/>
</dbReference>
<evidence type="ECO:0000259" key="6">
    <source>
        <dbReference type="Pfam" id="PF08028"/>
    </source>
</evidence>
<name>A0ABN1X2Y9_9ACTN</name>
<dbReference type="Proteomes" id="UP001500037">
    <property type="component" value="Unassembled WGS sequence"/>
</dbReference>
<organism evidence="7 8">
    <name type="scientific">Kitasatospora nipponensis</name>
    <dbReference type="NCBI Taxonomy" id="258049"/>
    <lineage>
        <taxon>Bacteria</taxon>
        <taxon>Bacillati</taxon>
        <taxon>Actinomycetota</taxon>
        <taxon>Actinomycetes</taxon>
        <taxon>Kitasatosporales</taxon>
        <taxon>Streptomycetaceae</taxon>
        <taxon>Kitasatospora</taxon>
    </lineage>
</organism>
<comment type="caution">
    <text evidence="7">The sequence shown here is derived from an EMBL/GenBank/DDBJ whole genome shotgun (WGS) entry which is preliminary data.</text>
</comment>
<dbReference type="InterPro" id="IPR052547">
    <property type="entry name" value="Mito_Isobutyryl-CoADH"/>
</dbReference>
<dbReference type="SUPFAM" id="SSF47203">
    <property type="entry name" value="Acyl-CoA dehydrogenase C-terminal domain-like"/>
    <property type="match status" value="1"/>
</dbReference>
<dbReference type="EMBL" id="BAAALF010000257">
    <property type="protein sequence ID" value="GAA1275200.1"/>
    <property type="molecule type" value="Genomic_DNA"/>
</dbReference>
<dbReference type="InterPro" id="IPR037069">
    <property type="entry name" value="AcylCoA_DH/ox_N_sf"/>
</dbReference>
<accession>A0ABN1X2Y9</accession>
<dbReference type="InterPro" id="IPR006091">
    <property type="entry name" value="Acyl-CoA_Oxase/DH_mid-dom"/>
</dbReference>
<evidence type="ECO:0000313" key="7">
    <source>
        <dbReference type="EMBL" id="GAA1275200.1"/>
    </source>
</evidence>
<keyword evidence="2" id="KW-0560">Oxidoreductase</keyword>
<dbReference type="InterPro" id="IPR036250">
    <property type="entry name" value="AcylCo_DH-like_C"/>
</dbReference>
<evidence type="ECO:0000256" key="1">
    <source>
        <dbReference type="ARBA" id="ARBA00022630"/>
    </source>
</evidence>
<dbReference type="Pfam" id="PF02770">
    <property type="entry name" value="Acyl-CoA_dh_M"/>
    <property type="match status" value="1"/>
</dbReference>
<keyword evidence="8" id="KW-1185">Reference proteome</keyword>
<evidence type="ECO:0000259" key="5">
    <source>
        <dbReference type="Pfam" id="PF02771"/>
    </source>
</evidence>
<proteinExistence type="predicted"/>
<feature type="domain" description="Acyl-CoA oxidase/dehydrogenase middle" evidence="4">
    <location>
        <begin position="136"/>
        <end position="226"/>
    </location>
</feature>
<dbReference type="InterPro" id="IPR046373">
    <property type="entry name" value="Acyl-CoA_Oxase/DH_mid-dom_sf"/>
</dbReference>
<feature type="domain" description="Acyl-CoA dehydrogenase C-terminal" evidence="6">
    <location>
        <begin position="256"/>
        <end position="377"/>
    </location>
</feature>
<gene>
    <name evidence="7" type="ORF">GCM10009665_73060</name>
</gene>
<dbReference type="SUPFAM" id="SSF56645">
    <property type="entry name" value="Acyl-CoA dehydrogenase NM domain-like"/>
    <property type="match status" value="1"/>
</dbReference>
<evidence type="ECO:0000259" key="4">
    <source>
        <dbReference type="Pfam" id="PF02770"/>
    </source>
</evidence>
<dbReference type="RefSeq" id="WP_344446551.1">
    <property type="nucleotide sequence ID" value="NZ_BAAALF010000257.1"/>
</dbReference>
<dbReference type="Pfam" id="PF08028">
    <property type="entry name" value="Acyl-CoA_dh_2"/>
    <property type="match status" value="1"/>
</dbReference>
<dbReference type="InterPro" id="IPR013786">
    <property type="entry name" value="AcylCoA_DH/ox_N"/>
</dbReference>
<reference evidence="7 8" key="1">
    <citation type="journal article" date="2019" name="Int. J. Syst. Evol. Microbiol.">
        <title>The Global Catalogue of Microorganisms (GCM) 10K type strain sequencing project: providing services to taxonomists for standard genome sequencing and annotation.</title>
        <authorList>
            <consortium name="The Broad Institute Genomics Platform"/>
            <consortium name="The Broad Institute Genome Sequencing Center for Infectious Disease"/>
            <person name="Wu L."/>
            <person name="Ma J."/>
        </authorList>
    </citation>
    <scope>NUCLEOTIDE SEQUENCE [LARGE SCALE GENOMIC DNA]</scope>
    <source>
        <strain evidence="7 8">JCM 13004</strain>
    </source>
</reference>
<dbReference type="CDD" id="cd00567">
    <property type="entry name" value="ACAD"/>
    <property type="match status" value="1"/>
</dbReference>
<protein>
    <submittedName>
        <fullName evidence="7">Acyl-CoA dehydrogenase family protein</fullName>
    </submittedName>
</protein>
<dbReference type="PANTHER" id="PTHR43831:SF1">
    <property type="entry name" value="ISOBUTYRYL-COA DEHYDROGENASE, MITOCHONDRIAL"/>
    <property type="match status" value="1"/>
</dbReference>
<feature type="region of interest" description="Disordered" evidence="3">
    <location>
        <begin position="1"/>
        <end position="23"/>
    </location>
</feature>
<dbReference type="Gene3D" id="1.10.540.10">
    <property type="entry name" value="Acyl-CoA dehydrogenase/oxidase, N-terminal domain"/>
    <property type="match status" value="1"/>
</dbReference>